<dbReference type="Pfam" id="PF01218">
    <property type="entry name" value="Coprogen_oxidas"/>
    <property type="match status" value="1"/>
</dbReference>
<dbReference type="GO" id="GO:0009570">
    <property type="term" value="C:chloroplast stroma"/>
    <property type="evidence" value="ECO:0007669"/>
    <property type="project" value="TreeGrafter"/>
</dbReference>
<dbReference type="EMBL" id="PKMF04000270">
    <property type="protein sequence ID" value="KAK7840047.1"/>
    <property type="molecule type" value="Genomic_DNA"/>
</dbReference>
<comment type="subunit">
    <text evidence="3">Homodimer.</text>
</comment>
<evidence type="ECO:0000256" key="1">
    <source>
        <dbReference type="ARBA" id="ARBA00005168"/>
    </source>
</evidence>
<evidence type="ECO:0000256" key="3">
    <source>
        <dbReference type="ARBA" id="ARBA00011738"/>
    </source>
</evidence>
<sequence length="121" mass="13341">FHRKEILETERPNTFLCEFDDYDSPSLSSSSTVRSCFEKMIREAQDSVCKAIEGADGGAKFNGSGGISRVLQDGAIWEKAWVNVSVVYRVMPPEAYRAATAIAELKPGPIMFFVARISSVT</sequence>
<evidence type="ECO:0000313" key="9">
    <source>
        <dbReference type="Proteomes" id="UP000237347"/>
    </source>
</evidence>
<evidence type="ECO:0000256" key="4">
    <source>
        <dbReference type="ARBA" id="ARBA00012869"/>
    </source>
</evidence>
<dbReference type="SUPFAM" id="SSF102886">
    <property type="entry name" value="Coproporphyrinogen III oxidase"/>
    <property type="match status" value="1"/>
</dbReference>
<dbReference type="PANTHER" id="PTHR10755">
    <property type="entry name" value="COPROPORPHYRINOGEN III OXIDASE, MITOCHONDRIAL"/>
    <property type="match status" value="1"/>
</dbReference>
<dbReference type="GO" id="GO:0004109">
    <property type="term" value="F:coproporphyrinogen oxidase activity"/>
    <property type="evidence" value="ECO:0007669"/>
    <property type="project" value="UniProtKB-EC"/>
</dbReference>
<comment type="catalytic activity">
    <reaction evidence="7">
        <text>coproporphyrinogen III + O2 + 2 H(+) = protoporphyrinogen IX + 2 CO2 + 2 H2O</text>
        <dbReference type="Rhea" id="RHEA:18257"/>
        <dbReference type="ChEBI" id="CHEBI:15377"/>
        <dbReference type="ChEBI" id="CHEBI:15378"/>
        <dbReference type="ChEBI" id="CHEBI:15379"/>
        <dbReference type="ChEBI" id="CHEBI:16526"/>
        <dbReference type="ChEBI" id="CHEBI:57307"/>
        <dbReference type="ChEBI" id="CHEBI:57309"/>
        <dbReference type="EC" id="1.3.3.3"/>
    </reaction>
</comment>
<proteinExistence type="inferred from homology"/>
<comment type="pathway">
    <text evidence="1">Porphyrin-containing compound metabolism; protoporphyrin-IX biosynthesis; protoporphyrinogen-IX from coproporphyrinogen-III (O2 route): step 1/1.</text>
</comment>
<keyword evidence="5" id="KW-0560">Oxidoreductase</keyword>
<evidence type="ECO:0000256" key="2">
    <source>
        <dbReference type="ARBA" id="ARBA00010644"/>
    </source>
</evidence>
<dbReference type="GO" id="GO:0006782">
    <property type="term" value="P:protoporphyrinogen IX biosynthetic process"/>
    <property type="evidence" value="ECO:0007669"/>
    <property type="project" value="TreeGrafter"/>
</dbReference>
<gene>
    <name evidence="8" type="primary">CPX_0</name>
    <name evidence="8" type="ORF">CFP56_017275</name>
</gene>
<dbReference type="InterPro" id="IPR036406">
    <property type="entry name" value="Coprogen_oxidase_aer_sf"/>
</dbReference>
<dbReference type="AlphaFoldDB" id="A0AAW0KL08"/>
<evidence type="ECO:0000313" key="8">
    <source>
        <dbReference type="EMBL" id="KAK7840047.1"/>
    </source>
</evidence>
<dbReference type="PANTHER" id="PTHR10755:SF0">
    <property type="entry name" value="OXYGEN-DEPENDENT COPROPORPHYRINOGEN-III OXIDASE, MITOCHONDRIAL"/>
    <property type="match status" value="1"/>
</dbReference>
<comment type="caution">
    <text evidence="8">The sequence shown here is derived from an EMBL/GenBank/DDBJ whole genome shotgun (WGS) entry which is preliminary data.</text>
</comment>
<evidence type="ECO:0000256" key="5">
    <source>
        <dbReference type="ARBA" id="ARBA00023002"/>
    </source>
</evidence>
<dbReference type="Gene3D" id="3.40.1500.10">
    <property type="entry name" value="Coproporphyrinogen III oxidase, aerobic"/>
    <property type="match status" value="1"/>
</dbReference>
<evidence type="ECO:0000256" key="7">
    <source>
        <dbReference type="ARBA" id="ARBA00049102"/>
    </source>
</evidence>
<protein>
    <recommendedName>
        <fullName evidence="4">coproporphyrinogen oxidase</fullName>
        <ecNumber evidence="4">1.3.3.3</ecNumber>
    </recommendedName>
</protein>
<dbReference type="InterPro" id="IPR001260">
    <property type="entry name" value="Coprogen_oxidase_aer"/>
</dbReference>
<dbReference type="Proteomes" id="UP000237347">
    <property type="component" value="Unassembled WGS sequence"/>
</dbReference>
<reference evidence="8 9" key="1">
    <citation type="journal article" date="2018" name="Sci. Data">
        <title>The draft genome sequence of cork oak.</title>
        <authorList>
            <person name="Ramos A.M."/>
            <person name="Usie A."/>
            <person name="Barbosa P."/>
            <person name="Barros P.M."/>
            <person name="Capote T."/>
            <person name="Chaves I."/>
            <person name="Simoes F."/>
            <person name="Abreu I."/>
            <person name="Carrasquinho I."/>
            <person name="Faro C."/>
            <person name="Guimaraes J.B."/>
            <person name="Mendonca D."/>
            <person name="Nobrega F."/>
            <person name="Rodrigues L."/>
            <person name="Saibo N.J.M."/>
            <person name="Varela M.C."/>
            <person name="Egas C."/>
            <person name="Matos J."/>
            <person name="Miguel C.M."/>
            <person name="Oliveira M.M."/>
            <person name="Ricardo C.P."/>
            <person name="Goncalves S."/>
        </authorList>
    </citation>
    <scope>NUCLEOTIDE SEQUENCE [LARGE SCALE GENOMIC DNA]</scope>
    <source>
        <strain evidence="9">cv. HL8</strain>
    </source>
</reference>
<feature type="non-terminal residue" evidence="8">
    <location>
        <position position="1"/>
    </location>
</feature>
<keyword evidence="6" id="KW-0627">Porphyrin biosynthesis</keyword>
<comment type="similarity">
    <text evidence="2">Belongs to the aerobic coproporphyrinogen-III oxidase family.</text>
</comment>
<dbReference type="EC" id="1.3.3.3" evidence="4"/>
<organism evidence="8 9">
    <name type="scientific">Quercus suber</name>
    <name type="common">Cork oak</name>
    <dbReference type="NCBI Taxonomy" id="58331"/>
    <lineage>
        <taxon>Eukaryota</taxon>
        <taxon>Viridiplantae</taxon>
        <taxon>Streptophyta</taxon>
        <taxon>Embryophyta</taxon>
        <taxon>Tracheophyta</taxon>
        <taxon>Spermatophyta</taxon>
        <taxon>Magnoliopsida</taxon>
        <taxon>eudicotyledons</taxon>
        <taxon>Gunneridae</taxon>
        <taxon>Pentapetalae</taxon>
        <taxon>rosids</taxon>
        <taxon>fabids</taxon>
        <taxon>Fagales</taxon>
        <taxon>Fagaceae</taxon>
        <taxon>Quercus</taxon>
    </lineage>
</organism>
<accession>A0AAW0KL08</accession>
<name>A0AAW0KL08_QUESU</name>
<evidence type="ECO:0000256" key="6">
    <source>
        <dbReference type="ARBA" id="ARBA00023244"/>
    </source>
</evidence>
<keyword evidence="9" id="KW-1185">Reference proteome</keyword>